<proteinExistence type="predicted"/>
<organism evidence="1 2">
    <name type="scientific">Haematococcus lacustris</name>
    <name type="common">Green alga</name>
    <name type="synonym">Haematococcus pluvialis</name>
    <dbReference type="NCBI Taxonomy" id="44745"/>
    <lineage>
        <taxon>Eukaryota</taxon>
        <taxon>Viridiplantae</taxon>
        <taxon>Chlorophyta</taxon>
        <taxon>core chlorophytes</taxon>
        <taxon>Chlorophyceae</taxon>
        <taxon>CS clade</taxon>
        <taxon>Chlamydomonadales</taxon>
        <taxon>Haematococcaceae</taxon>
        <taxon>Haematococcus</taxon>
    </lineage>
</organism>
<keyword evidence="2" id="KW-1185">Reference proteome</keyword>
<dbReference type="AlphaFoldDB" id="A0A699ZDG2"/>
<name>A0A699ZDG2_HAELA</name>
<dbReference type="Proteomes" id="UP000485058">
    <property type="component" value="Unassembled WGS sequence"/>
</dbReference>
<sequence length="228" mass="24654">MVVTRLQHQQVVMGGVSSADGEGHGINCERAAGRLLGTPVCTATHIRGSWYSGWRRHMWGHRMILFVFVPSTCFSAPLFRELIGPATSPAALPTSLGRFSCIFCPHSPAPLFRFFRGPNPWGEPEGPLSANSPRMSKRPRAGTQALAAQTLQQTYSKKSTNPGTVDMDEICQVPRAPPLIDDVLWSVAGQTPLEKYKDLLKQSAAVAGAAAASLATRHSTSSSKRTAW</sequence>
<evidence type="ECO:0000313" key="2">
    <source>
        <dbReference type="Proteomes" id="UP000485058"/>
    </source>
</evidence>
<comment type="caution">
    <text evidence="1">The sequence shown here is derived from an EMBL/GenBank/DDBJ whole genome shotgun (WGS) entry which is preliminary data.</text>
</comment>
<gene>
    <name evidence="1" type="ORF">HaLaN_13798</name>
</gene>
<dbReference type="EMBL" id="BLLF01001113">
    <property type="protein sequence ID" value="GFH17216.1"/>
    <property type="molecule type" value="Genomic_DNA"/>
</dbReference>
<reference evidence="1 2" key="1">
    <citation type="submission" date="2020-02" db="EMBL/GenBank/DDBJ databases">
        <title>Draft genome sequence of Haematococcus lacustris strain NIES-144.</title>
        <authorList>
            <person name="Morimoto D."/>
            <person name="Nakagawa S."/>
            <person name="Yoshida T."/>
            <person name="Sawayama S."/>
        </authorList>
    </citation>
    <scope>NUCLEOTIDE SEQUENCE [LARGE SCALE GENOMIC DNA]</scope>
    <source>
        <strain evidence="1 2">NIES-144</strain>
    </source>
</reference>
<accession>A0A699ZDG2</accession>
<protein>
    <submittedName>
        <fullName evidence="1">Uncharacterized protein</fullName>
    </submittedName>
</protein>
<evidence type="ECO:0000313" key="1">
    <source>
        <dbReference type="EMBL" id="GFH17216.1"/>
    </source>
</evidence>